<evidence type="ECO:0000259" key="3">
    <source>
        <dbReference type="Pfam" id="PF12484"/>
    </source>
</evidence>
<dbReference type="STRING" id="486698.AWC22_09815"/>
<dbReference type="Pfam" id="PF12484">
    <property type="entry name" value="PPE-SVP"/>
    <property type="match status" value="1"/>
</dbReference>
<dbReference type="OrthoDB" id="4760747at2"/>
<evidence type="ECO:0000313" key="4">
    <source>
        <dbReference type="EMBL" id="ORW87245.1"/>
    </source>
</evidence>
<dbReference type="EMBL" id="LQPQ01000009">
    <property type="protein sequence ID" value="ORW87245.1"/>
    <property type="molecule type" value="Genomic_DNA"/>
</dbReference>
<feature type="domain" description="PPE" evidence="2">
    <location>
        <begin position="2"/>
        <end position="165"/>
    </location>
</feature>
<evidence type="ECO:0000259" key="2">
    <source>
        <dbReference type="Pfam" id="PF00823"/>
    </source>
</evidence>
<dbReference type="InterPro" id="IPR038332">
    <property type="entry name" value="PPE_sf"/>
</dbReference>
<comment type="similarity">
    <text evidence="1">Belongs to the mycobacterial PPE family.</text>
</comment>
<dbReference type="InterPro" id="IPR000030">
    <property type="entry name" value="PPE_dom"/>
</dbReference>
<dbReference type="AlphaFoldDB" id="A0A1X2DG87"/>
<dbReference type="RefSeq" id="WP_085248823.1">
    <property type="nucleotide sequence ID" value="NZ_CAJMWJ010000001.1"/>
</dbReference>
<protein>
    <recommendedName>
        <fullName evidence="6">PPE family protein PPE29</fullName>
    </recommendedName>
</protein>
<dbReference type="Pfam" id="PF00823">
    <property type="entry name" value="PPE"/>
    <property type="match status" value="1"/>
</dbReference>
<dbReference type="GO" id="GO:0052572">
    <property type="term" value="P:response to host immune response"/>
    <property type="evidence" value="ECO:0007669"/>
    <property type="project" value="TreeGrafter"/>
</dbReference>
<reference evidence="4 5" key="1">
    <citation type="submission" date="2016-01" db="EMBL/GenBank/DDBJ databases">
        <title>The new phylogeny of the genus Mycobacterium.</title>
        <authorList>
            <person name="Tarcisio F."/>
            <person name="Conor M."/>
            <person name="Antonella G."/>
            <person name="Elisabetta G."/>
            <person name="Giulia F.S."/>
            <person name="Sara T."/>
            <person name="Anna F."/>
            <person name="Clotilde B."/>
            <person name="Roberto B."/>
            <person name="Veronica D.S."/>
            <person name="Fabio R."/>
            <person name="Monica P."/>
            <person name="Olivier J."/>
            <person name="Enrico T."/>
            <person name="Nicola S."/>
        </authorList>
    </citation>
    <scope>NUCLEOTIDE SEQUENCE [LARGE SCALE GENOMIC DNA]</scope>
    <source>
        <strain evidence="4 5">DSM 45176</strain>
    </source>
</reference>
<dbReference type="PANTHER" id="PTHR46766:SF1">
    <property type="entry name" value="GLUTAMINE-RICH PROTEIN 2"/>
    <property type="match status" value="1"/>
</dbReference>
<gene>
    <name evidence="4" type="ORF">AWC22_09815</name>
</gene>
<feature type="domain" description="PPE family C-terminal" evidence="3">
    <location>
        <begin position="307"/>
        <end position="386"/>
    </location>
</feature>
<accession>A0A1X2DG87</accession>
<comment type="caution">
    <text evidence="4">The sequence shown here is derived from an EMBL/GenBank/DDBJ whole genome shotgun (WGS) entry which is preliminary data.</text>
</comment>
<name>A0A1X2DG87_9MYCO</name>
<dbReference type="GeneID" id="93494175"/>
<dbReference type="Proteomes" id="UP000193087">
    <property type="component" value="Unassembled WGS sequence"/>
</dbReference>
<dbReference type="SUPFAM" id="SSF140459">
    <property type="entry name" value="PE/PPE dimer-like"/>
    <property type="match status" value="1"/>
</dbReference>
<dbReference type="InterPro" id="IPR022171">
    <property type="entry name" value="PPE_C"/>
</dbReference>
<dbReference type="PANTHER" id="PTHR46766">
    <property type="entry name" value="GLUTAMINE-RICH PROTEIN 2"/>
    <property type="match status" value="1"/>
</dbReference>
<evidence type="ECO:0008006" key="6">
    <source>
        <dbReference type="Google" id="ProtNLM"/>
    </source>
</evidence>
<dbReference type="FunFam" id="1.20.1260.20:FF:000001">
    <property type="entry name" value="PPE family protein PPE41"/>
    <property type="match status" value="1"/>
</dbReference>
<organism evidence="4 5">
    <name type="scientific">Mycobacterium riyadhense</name>
    <dbReference type="NCBI Taxonomy" id="486698"/>
    <lineage>
        <taxon>Bacteria</taxon>
        <taxon>Bacillati</taxon>
        <taxon>Actinomycetota</taxon>
        <taxon>Actinomycetes</taxon>
        <taxon>Mycobacteriales</taxon>
        <taxon>Mycobacteriaceae</taxon>
        <taxon>Mycobacterium</taxon>
    </lineage>
</organism>
<proteinExistence type="inferred from homology"/>
<keyword evidence="5" id="KW-1185">Reference proteome</keyword>
<dbReference type="Gene3D" id="1.20.1260.20">
    <property type="entry name" value="PPE superfamily"/>
    <property type="match status" value="1"/>
</dbReference>
<sequence>MDYGLLAPEINSGRMYAGPGAGSFLEAAEAWGGLAADLHSTAVSYQSVISTLTSGPWLGPTSVALVAAVTPYVAWLQSSAAHAELAASQAAAAAAAHATAFAMTVPPPLIAANRARLTALVATNFLGQNASAIAATEALYAEMWAQDATAMYGYAVASATAAELTDFEEPADIADHAGLARQAAALGITAARSTETGVRDALSNLTTAVPGALRKLAAPVANSIVDDLIELYTKYLAPFAPTLTSLANSTSAVTAVTSFMKGLAPVAQAVQGEVAALASGVGSALTGGLGAAGFGAAGAGSAASTVSASLGRSVPLGALSVPASWTAVAPVTSPVAAAMGTSAIAAAPTEPVLHGLPMAPLGGMVGQFGGRTVPQYGFRPLVMSRPPAAG</sequence>
<evidence type="ECO:0000313" key="5">
    <source>
        <dbReference type="Proteomes" id="UP000193087"/>
    </source>
</evidence>
<evidence type="ECO:0000256" key="1">
    <source>
        <dbReference type="ARBA" id="ARBA00010652"/>
    </source>
</evidence>